<name>A0A0E9TNN3_ANGAN</name>
<proteinExistence type="predicted"/>
<evidence type="ECO:0000313" key="1">
    <source>
        <dbReference type="EMBL" id="JAH55284.1"/>
    </source>
</evidence>
<reference evidence="1" key="2">
    <citation type="journal article" date="2015" name="Fish Shellfish Immunol.">
        <title>Early steps in the European eel (Anguilla anguilla)-Vibrio vulnificus interaction in the gills: Role of the RtxA13 toxin.</title>
        <authorList>
            <person name="Callol A."/>
            <person name="Pajuelo D."/>
            <person name="Ebbesson L."/>
            <person name="Teles M."/>
            <person name="MacKenzie S."/>
            <person name="Amaro C."/>
        </authorList>
    </citation>
    <scope>NUCLEOTIDE SEQUENCE</scope>
</reference>
<reference evidence="1" key="1">
    <citation type="submission" date="2014-11" db="EMBL/GenBank/DDBJ databases">
        <authorList>
            <person name="Amaro Gonzalez C."/>
        </authorList>
    </citation>
    <scope>NUCLEOTIDE SEQUENCE</scope>
</reference>
<organism evidence="1">
    <name type="scientific">Anguilla anguilla</name>
    <name type="common">European freshwater eel</name>
    <name type="synonym">Muraena anguilla</name>
    <dbReference type="NCBI Taxonomy" id="7936"/>
    <lineage>
        <taxon>Eukaryota</taxon>
        <taxon>Metazoa</taxon>
        <taxon>Chordata</taxon>
        <taxon>Craniata</taxon>
        <taxon>Vertebrata</taxon>
        <taxon>Euteleostomi</taxon>
        <taxon>Actinopterygii</taxon>
        <taxon>Neopterygii</taxon>
        <taxon>Teleostei</taxon>
        <taxon>Anguilliformes</taxon>
        <taxon>Anguillidae</taxon>
        <taxon>Anguilla</taxon>
    </lineage>
</organism>
<protein>
    <submittedName>
        <fullName evidence="1">Uncharacterized protein</fullName>
    </submittedName>
</protein>
<accession>A0A0E9TNN3</accession>
<dbReference type="EMBL" id="GBXM01053293">
    <property type="protein sequence ID" value="JAH55284.1"/>
    <property type="molecule type" value="Transcribed_RNA"/>
</dbReference>
<sequence>MLRVKRRAN</sequence>